<sequence>MKASSSTLHKSSPTAAVHFKTAPRTSPSASEEEVASQGKPPLSKPASNKLHTLAVFTAVAVTPFLFVVVLSIVLEIRSYFTSQPTQQFCCPNELLTVLRGVNSSIDPCDDFYQYVCSRIDAGEVQHVSPPFRVIQQLNLLEVANPGESGSAAGEMLATIKRGVWDAEQSGGEDIGDYVTAISKALRLAPEMDLLRMVRFMAELSLRYGLSTVVSFEVSEAGDILIIKINDGCISQNRNTDMLHFALESFNNVVNATVDLQGLQVVEETVIALRRSKAPKILYQPINNSPFEDLKDGDWNAIINDLVLPVHPNANTVETHQNDKVNALLDNFAYSPHQPATIAYVAVCSALSTRDLIEEAALKPGAQSLSACQVMDICEIEQAYMAHLLSGHHMNEYVAALFTKMRDNVFQHANASLGKVYQEEVSRKLQGLRLVLPEEIVASDIPVPTVAGTFADTFIAARSYVFEVRKAKVARNIPNVDDLFLPAMVRNGDVAYVPTNLYAIVQQHVQRMVVLDVPVLGVDMAYQLWSFLLEQSWPSEISRSIETYKSCFKGSRSADYLKTAYTALGVVSAVDAMMAVDWNVVGSVNGTETTVGRLVYLMQLYATPTVEVFSDDTPGVTPIFVGRDAEGNRSRPSSGNRVRWILGIGTPQRTFTKNVEEWDMPVSIFVFTAILLGLLIVLAVLILWRALSGDKDTSKTSTWEGGEEDIEGFGLAIRPFRGRRASMNETVTDAVELLIAR</sequence>
<feature type="transmembrane region" description="Helical" evidence="2">
    <location>
        <begin position="53"/>
        <end position="74"/>
    </location>
</feature>
<evidence type="ECO:0000313" key="4">
    <source>
        <dbReference type="Proteomes" id="UP000821837"/>
    </source>
</evidence>
<gene>
    <name evidence="3" type="ORF">HPB52_012769</name>
</gene>
<keyword evidence="2" id="KW-1133">Transmembrane helix</keyword>
<evidence type="ECO:0000256" key="2">
    <source>
        <dbReference type="SAM" id="Phobius"/>
    </source>
</evidence>
<dbReference type="Proteomes" id="UP000821837">
    <property type="component" value="Chromosome 8"/>
</dbReference>
<evidence type="ECO:0000313" key="3">
    <source>
        <dbReference type="EMBL" id="KAH7939463.1"/>
    </source>
</evidence>
<dbReference type="SUPFAM" id="SSF55486">
    <property type="entry name" value="Metalloproteases ('zincins'), catalytic domain"/>
    <property type="match status" value="1"/>
</dbReference>
<proteinExistence type="predicted"/>
<keyword evidence="2" id="KW-0812">Transmembrane</keyword>
<dbReference type="AlphaFoldDB" id="A0A9D4PFE1"/>
<feature type="region of interest" description="Disordered" evidence="1">
    <location>
        <begin position="1"/>
        <end position="43"/>
    </location>
</feature>
<comment type="caution">
    <text evidence="3">The sequence shown here is derived from an EMBL/GenBank/DDBJ whole genome shotgun (WGS) entry which is preliminary data.</text>
</comment>
<organism evidence="3 4">
    <name type="scientific">Rhipicephalus sanguineus</name>
    <name type="common">Brown dog tick</name>
    <name type="synonym">Ixodes sanguineus</name>
    <dbReference type="NCBI Taxonomy" id="34632"/>
    <lineage>
        <taxon>Eukaryota</taxon>
        <taxon>Metazoa</taxon>
        <taxon>Ecdysozoa</taxon>
        <taxon>Arthropoda</taxon>
        <taxon>Chelicerata</taxon>
        <taxon>Arachnida</taxon>
        <taxon>Acari</taxon>
        <taxon>Parasitiformes</taxon>
        <taxon>Ixodida</taxon>
        <taxon>Ixodoidea</taxon>
        <taxon>Ixodidae</taxon>
        <taxon>Rhipicephalinae</taxon>
        <taxon>Rhipicephalus</taxon>
        <taxon>Rhipicephalus</taxon>
    </lineage>
</organism>
<name>A0A9D4PFE1_RHISA</name>
<keyword evidence="4" id="KW-1185">Reference proteome</keyword>
<evidence type="ECO:0008006" key="5">
    <source>
        <dbReference type="Google" id="ProtNLM"/>
    </source>
</evidence>
<accession>A0A9D4PFE1</accession>
<feature type="transmembrane region" description="Helical" evidence="2">
    <location>
        <begin position="665"/>
        <end position="687"/>
    </location>
</feature>
<feature type="compositionally biased region" description="Polar residues" evidence="1">
    <location>
        <begin position="1"/>
        <end position="14"/>
    </location>
</feature>
<evidence type="ECO:0000256" key="1">
    <source>
        <dbReference type="SAM" id="MobiDB-lite"/>
    </source>
</evidence>
<reference evidence="3" key="2">
    <citation type="submission" date="2021-09" db="EMBL/GenBank/DDBJ databases">
        <authorList>
            <person name="Jia N."/>
            <person name="Wang J."/>
            <person name="Shi W."/>
            <person name="Du L."/>
            <person name="Sun Y."/>
            <person name="Zhan W."/>
            <person name="Jiang J."/>
            <person name="Wang Q."/>
            <person name="Zhang B."/>
            <person name="Ji P."/>
            <person name="Sakyi L.B."/>
            <person name="Cui X."/>
            <person name="Yuan T."/>
            <person name="Jiang B."/>
            <person name="Yang W."/>
            <person name="Lam T.T.-Y."/>
            <person name="Chang Q."/>
            <person name="Ding S."/>
            <person name="Wang X."/>
            <person name="Zhu J."/>
            <person name="Ruan X."/>
            <person name="Zhao L."/>
            <person name="Wei J."/>
            <person name="Que T."/>
            <person name="Du C."/>
            <person name="Cheng J."/>
            <person name="Dai P."/>
            <person name="Han X."/>
            <person name="Huang E."/>
            <person name="Gao Y."/>
            <person name="Liu J."/>
            <person name="Shao H."/>
            <person name="Ye R."/>
            <person name="Li L."/>
            <person name="Wei W."/>
            <person name="Wang X."/>
            <person name="Wang C."/>
            <person name="Huo Q."/>
            <person name="Li W."/>
            <person name="Guo W."/>
            <person name="Chen H."/>
            <person name="Chen S."/>
            <person name="Zhou L."/>
            <person name="Zhou L."/>
            <person name="Ni X."/>
            <person name="Tian J."/>
            <person name="Zhou Y."/>
            <person name="Sheng Y."/>
            <person name="Liu T."/>
            <person name="Pan Y."/>
            <person name="Xia L."/>
            <person name="Li J."/>
            <person name="Zhao F."/>
            <person name="Cao W."/>
        </authorList>
    </citation>
    <scope>NUCLEOTIDE SEQUENCE</scope>
    <source>
        <strain evidence="3">Rsan-2018</strain>
        <tissue evidence="3">Larvae</tissue>
    </source>
</reference>
<protein>
    <recommendedName>
        <fullName evidence="5">Peptidase M13 N-terminal domain-containing protein</fullName>
    </recommendedName>
</protein>
<reference evidence="3" key="1">
    <citation type="journal article" date="2020" name="Cell">
        <title>Large-Scale Comparative Analyses of Tick Genomes Elucidate Their Genetic Diversity and Vector Capacities.</title>
        <authorList>
            <consortium name="Tick Genome and Microbiome Consortium (TIGMIC)"/>
            <person name="Jia N."/>
            <person name="Wang J."/>
            <person name="Shi W."/>
            <person name="Du L."/>
            <person name="Sun Y."/>
            <person name="Zhan W."/>
            <person name="Jiang J.F."/>
            <person name="Wang Q."/>
            <person name="Zhang B."/>
            <person name="Ji P."/>
            <person name="Bell-Sakyi L."/>
            <person name="Cui X.M."/>
            <person name="Yuan T.T."/>
            <person name="Jiang B.G."/>
            <person name="Yang W.F."/>
            <person name="Lam T.T."/>
            <person name="Chang Q.C."/>
            <person name="Ding S.J."/>
            <person name="Wang X.J."/>
            <person name="Zhu J.G."/>
            <person name="Ruan X.D."/>
            <person name="Zhao L."/>
            <person name="Wei J.T."/>
            <person name="Ye R.Z."/>
            <person name="Que T.C."/>
            <person name="Du C.H."/>
            <person name="Zhou Y.H."/>
            <person name="Cheng J.X."/>
            <person name="Dai P.F."/>
            <person name="Guo W.B."/>
            <person name="Han X.H."/>
            <person name="Huang E.J."/>
            <person name="Li L.F."/>
            <person name="Wei W."/>
            <person name="Gao Y.C."/>
            <person name="Liu J.Z."/>
            <person name="Shao H.Z."/>
            <person name="Wang X."/>
            <person name="Wang C.C."/>
            <person name="Yang T.C."/>
            <person name="Huo Q.B."/>
            <person name="Li W."/>
            <person name="Chen H.Y."/>
            <person name="Chen S.E."/>
            <person name="Zhou L.G."/>
            <person name="Ni X.B."/>
            <person name="Tian J.H."/>
            <person name="Sheng Y."/>
            <person name="Liu T."/>
            <person name="Pan Y.S."/>
            <person name="Xia L.Y."/>
            <person name="Li J."/>
            <person name="Zhao F."/>
            <person name="Cao W.C."/>
        </authorList>
    </citation>
    <scope>NUCLEOTIDE SEQUENCE</scope>
    <source>
        <strain evidence="3">Rsan-2018</strain>
    </source>
</reference>
<dbReference type="EMBL" id="JABSTV010001254">
    <property type="protein sequence ID" value="KAH7939463.1"/>
    <property type="molecule type" value="Genomic_DNA"/>
</dbReference>
<keyword evidence="2" id="KW-0472">Membrane</keyword>